<dbReference type="RefSeq" id="WP_123192303.1">
    <property type="nucleotide sequence ID" value="NZ_QICD01000012.1"/>
</dbReference>
<gene>
    <name evidence="2" type="ORF">DMP08_07300</name>
</gene>
<comment type="caution">
    <text evidence="2">The sequence shown here is derived from an EMBL/GenBank/DDBJ whole genome shotgun (WGS) entry which is preliminary data.</text>
</comment>
<feature type="transmembrane region" description="Helical" evidence="1">
    <location>
        <begin position="101"/>
        <end position="123"/>
    </location>
</feature>
<dbReference type="EMBL" id="QICD01000012">
    <property type="protein sequence ID" value="RNL43912.1"/>
    <property type="molecule type" value="Genomic_DNA"/>
</dbReference>
<dbReference type="AlphaFoldDB" id="A0A3N0BAG0"/>
<organism evidence="2 3">
    <name type="scientific">Paraeggerthella hongkongensis</name>
    <dbReference type="NCBI Taxonomy" id="230658"/>
    <lineage>
        <taxon>Bacteria</taxon>
        <taxon>Bacillati</taxon>
        <taxon>Actinomycetota</taxon>
        <taxon>Coriobacteriia</taxon>
        <taxon>Eggerthellales</taxon>
        <taxon>Eggerthellaceae</taxon>
        <taxon>Paraeggerthella</taxon>
    </lineage>
</organism>
<evidence type="ECO:0000313" key="2">
    <source>
        <dbReference type="EMBL" id="RNL43912.1"/>
    </source>
</evidence>
<reference evidence="3" key="1">
    <citation type="submission" date="2018-05" db="EMBL/GenBank/DDBJ databases">
        <title>Genome Sequencing of selected type strains of the family Eggerthellaceae.</title>
        <authorList>
            <person name="Danylec N."/>
            <person name="Stoll D.A."/>
            <person name="Doetsch A."/>
            <person name="Huch M."/>
        </authorList>
    </citation>
    <scope>NUCLEOTIDE SEQUENCE [LARGE SCALE GENOMIC DNA]</scope>
    <source>
        <strain evidence="3">DSM 16106</strain>
    </source>
</reference>
<keyword evidence="1" id="KW-1133">Transmembrane helix</keyword>
<evidence type="ECO:0000256" key="1">
    <source>
        <dbReference type="SAM" id="Phobius"/>
    </source>
</evidence>
<protein>
    <submittedName>
        <fullName evidence="2">Uncharacterized protein</fullName>
    </submittedName>
</protein>
<feature type="transmembrane region" description="Helical" evidence="1">
    <location>
        <begin position="233"/>
        <end position="251"/>
    </location>
</feature>
<keyword evidence="1" id="KW-0812">Transmembrane</keyword>
<proteinExistence type="predicted"/>
<feature type="transmembrane region" description="Helical" evidence="1">
    <location>
        <begin position="37"/>
        <end position="63"/>
    </location>
</feature>
<feature type="transmembrane region" description="Helical" evidence="1">
    <location>
        <begin position="135"/>
        <end position="156"/>
    </location>
</feature>
<sequence>MNSAIEDIERVAMTCMRRMRVWVARPFDSWYRWGIPVLLFAAFCAALPAWVGLILFLPLAVAFSLKTACAMRRIHNLELVDVVERNGVDELDTDRDRVQRALVLSCGSIVAAAVFALVVRAVLSLFPDVAIPSTLATYLAFAAVLMGGFLLLYFLALRFDGAFLRGMASVSVTLPAFFIIVAVASMLLSWVMSVVQDWGLSAETMLAGGFSWLYQVQSVLKVATDYFLQQDPLIVGASIVFAAFLLLLYTYTVPQYWMGSVRWWLKGMGLAAAVLSGAAIVFAGVWVSDVQQWVASSEGRALDASLLGSQAAALSSYRREDMIALVRALVLPYTVGVFVANAVLAWRRAVAKERSDAILDGLAESGSFDEQEIPQIRKRYLYYCGSRVLWDIAMRSIGRDVPLPHPFAPRKLTLKERLTGELDDVAGRGTAS</sequence>
<dbReference type="Proteomes" id="UP000278632">
    <property type="component" value="Unassembled WGS sequence"/>
</dbReference>
<dbReference type="OrthoDB" id="3172842at2"/>
<evidence type="ECO:0000313" key="3">
    <source>
        <dbReference type="Proteomes" id="UP000278632"/>
    </source>
</evidence>
<keyword evidence="3" id="KW-1185">Reference proteome</keyword>
<feature type="transmembrane region" description="Helical" evidence="1">
    <location>
        <begin position="324"/>
        <end position="346"/>
    </location>
</feature>
<name>A0A3N0BAG0_9ACTN</name>
<keyword evidence="1" id="KW-0472">Membrane</keyword>
<accession>A0A3N0BAG0</accession>
<feature type="transmembrane region" description="Helical" evidence="1">
    <location>
        <begin position="168"/>
        <end position="191"/>
    </location>
</feature>
<feature type="transmembrane region" description="Helical" evidence="1">
    <location>
        <begin position="263"/>
        <end position="287"/>
    </location>
</feature>